<reference evidence="2 3" key="1">
    <citation type="submission" date="2020-08" db="EMBL/GenBank/DDBJ databases">
        <title>Genome sequence of Erysipelothrix inopinata DSM 15511T.</title>
        <authorList>
            <person name="Hyun D.-W."/>
            <person name="Bae J.-W."/>
        </authorList>
    </citation>
    <scope>NUCLEOTIDE SEQUENCE [LARGE SCALE GENOMIC DNA]</scope>
    <source>
        <strain evidence="2 3">DSM 15511</strain>
    </source>
</reference>
<organism evidence="2 3">
    <name type="scientific">Erysipelothrix inopinata</name>
    <dbReference type="NCBI Taxonomy" id="225084"/>
    <lineage>
        <taxon>Bacteria</taxon>
        <taxon>Bacillati</taxon>
        <taxon>Bacillota</taxon>
        <taxon>Erysipelotrichia</taxon>
        <taxon>Erysipelotrichales</taxon>
        <taxon>Erysipelotrichaceae</taxon>
        <taxon>Erysipelothrix</taxon>
    </lineage>
</organism>
<keyword evidence="1" id="KW-0472">Membrane</keyword>
<accession>A0A7G9RWX1</accession>
<evidence type="ECO:0000256" key="1">
    <source>
        <dbReference type="SAM" id="Phobius"/>
    </source>
</evidence>
<dbReference type="RefSeq" id="WP_187533228.1">
    <property type="nucleotide sequence ID" value="NZ_CBCSHU010000020.1"/>
</dbReference>
<keyword evidence="3" id="KW-1185">Reference proteome</keyword>
<feature type="transmembrane region" description="Helical" evidence="1">
    <location>
        <begin position="143"/>
        <end position="170"/>
    </location>
</feature>
<keyword evidence="1" id="KW-1133">Transmembrane helix</keyword>
<gene>
    <name evidence="2" type="ORF">H9L01_06890</name>
</gene>
<dbReference type="AlphaFoldDB" id="A0A7G9RWX1"/>
<name>A0A7G9RWX1_9FIRM</name>
<feature type="transmembrane region" description="Helical" evidence="1">
    <location>
        <begin position="90"/>
        <end position="109"/>
    </location>
</feature>
<evidence type="ECO:0000313" key="3">
    <source>
        <dbReference type="Proteomes" id="UP000515928"/>
    </source>
</evidence>
<dbReference type="EMBL" id="CP060715">
    <property type="protein sequence ID" value="QNN60096.1"/>
    <property type="molecule type" value="Genomic_DNA"/>
</dbReference>
<proteinExistence type="predicted"/>
<dbReference type="Proteomes" id="UP000515928">
    <property type="component" value="Chromosome"/>
</dbReference>
<dbReference type="Pfam" id="PF22564">
    <property type="entry name" value="HAAS"/>
    <property type="match status" value="1"/>
</dbReference>
<sequence length="193" mass="21721">MKRIEYIDTLKRHLQSLPQDELDEIINDLNEHFDFAQAEGKSEEEICTLLGSPIEMAKQYLPESEKTNNTRNESFQYVNESSDVNSTLRIIIGICASVILIGPVIGLYATLFTMCIVGLVLILCSVITVFGFFMTLITGISFFNILLLALGIAMIGVAVTWLSWYALLAFHRLVMRLIRLAFRTKSGGHYYAS</sequence>
<evidence type="ECO:0000313" key="2">
    <source>
        <dbReference type="EMBL" id="QNN60096.1"/>
    </source>
</evidence>
<feature type="transmembrane region" description="Helical" evidence="1">
    <location>
        <begin position="116"/>
        <end position="137"/>
    </location>
</feature>
<keyword evidence="1" id="KW-0812">Transmembrane</keyword>
<dbReference type="KEGG" id="eio:H9L01_06890"/>
<protein>
    <submittedName>
        <fullName evidence="2">DUF1700 domain-containing protein</fullName>
    </submittedName>
</protein>